<accession>A0A1M5WR62</accession>
<dbReference type="AlphaFoldDB" id="A0A1M5WR62"/>
<sequence>MKKLFLWILLGIPFLVNAQFKKGNVYVGGIFSYQNTGGNVYLTPFAGYFVNPRLALGTYVQMGYSRREDDGQFSDGFHHYISSDRDFSTAITLERYYAISEKFFFVLHTEGVYSREYLEQEIPDLDATYYTNHYSIRINVMPVFMYFPSRHWSIQGGLGYLGYAFTKSLSDGSDSHSVKLEFGKLSLGFAYYFRKDPSSKK</sequence>
<dbReference type="RefSeq" id="WP_073141895.1">
    <property type="nucleotide sequence ID" value="NZ_FQWQ01000005.1"/>
</dbReference>
<evidence type="ECO:0000313" key="2">
    <source>
        <dbReference type="Proteomes" id="UP000184212"/>
    </source>
</evidence>
<dbReference type="OrthoDB" id="945117at2"/>
<reference evidence="1 2" key="1">
    <citation type="submission" date="2016-11" db="EMBL/GenBank/DDBJ databases">
        <authorList>
            <person name="Jaros S."/>
            <person name="Januszkiewicz K."/>
            <person name="Wedrychowicz H."/>
        </authorList>
    </citation>
    <scope>NUCLEOTIDE SEQUENCE [LARGE SCALE GENOMIC DNA]</scope>
    <source>
        <strain evidence="1 2">DSM 24574</strain>
    </source>
</reference>
<evidence type="ECO:0008006" key="3">
    <source>
        <dbReference type="Google" id="ProtNLM"/>
    </source>
</evidence>
<organism evidence="1 2">
    <name type="scientific">Chryseolinea serpens</name>
    <dbReference type="NCBI Taxonomy" id="947013"/>
    <lineage>
        <taxon>Bacteria</taxon>
        <taxon>Pseudomonadati</taxon>
        <taxon>Bacteroidota</taxon>
        <taxon>Cytophagia</taxon>
        <taxon>Cytophagales</taxon>
        <taxon>Fulvivirgaceae</taxon>
        <taxon>Chryseolinea</taxon>
    </lineage>
</organism>
<gene>
    <name evidence="1" type="ORF">SAMN04488109_5931</name>
</gene>
<dbReference type="EMBL" id="FQWQ01000005">
    <property type="protein sequence ID" value="SHH89989.1"/>
    <property type="molecule type" value="Genomic_DNA"/>
</dbReference>
<dbReference type="STRING" id="947013.SAMN04488109_5931"/>
<evidence type="ECO:0000313" key="1">
    <source>
        <dbReference type="EMBL" id="SHH89989.1"/>
    </source>
</evidence>
<keyword evidence="2" id="KW-1185">Reference proteome</keyword>
<dbReference type="Proteomes" id="UP000184212">
    <property type="component" value="Unassembled WGS sequence"/>
</dbReference>
<name>A0A1M5WR62_9BACT</name>
<proteinExistence type="predicted"/>
<protein>
    <recommendedName>
        <fullName evidence="3">Outer membrane protein beta-barrel domain-containing protein</fullName>
    </recommendedName>
</protein>